<keyword evidence="3" id="KW-1185">Reference proteome</keyword>
<name>A0ABQ5JRY4_9EUKA</name>
<feature type="transmembrane region" description="Helical" evidence="1">
    <location>
        <begin position="56"/>
        <end position="82"/>
    </location>
</feature>
<reference evidence="2" key="1">
    <citation type="submission" date="2022-03" db="EMBL/GenBank/DDBJ databases">
        <title>Draft genome sequence of Aduncisulcus paluster, a free-living microaerophilic Fornicata.</title>
        <authorList>
            <person name="Yuyama I."/>
            <person name="Kume K."/>
            <person name="Tamura T."/>
            <person name="Inagaki Y."/>
            <person name="Hashimoto T."/>
        </authorList>
    </citation>
    <scope>NUCLEOTIDE SEQUENCE</scope>
    <source>
        <strain evidence="2">NY0171</strain>
    </source>
</reference>
<feature type="non-terminal residue" evidence="2">
    <location>
        <position position="83"/>
    </location>
</feature>
<dbReference type="EMBL" id="BQXS01005751">
    <property type="protein sequence ID" value="GKT14449.1"/>
    <property type="molecule type" value="Genomic_DNA"/>
</dbReference>
<protein>
    <submittedName>
        <fullName evidence="2">Efflux RND transporter permease subunit</fullName>
    </submittedName>
</protein>
<keyword evidence="1" id="KW-0812">Transmembrane</keyword>
<keyword evidence="1" id="KW-0472">Membrane</keyword>
<organism evidence="2 3">
    <name type="scientific">Aduncisulcus paluster</name>
    <dbReference type="NCBI Taxonomy" id="2918883"/>
    <lineage>
        <taxon>Eukaryota</taxon>
        <taxon>Metamonada</taxon>
        <taxon>Carpediemonas-like organisms</taxon>
        <taxon>Aduncisulcus</taxon>
    </lineage>
</organism>
<keyword evidence="1" id="KW-1133">Transmembrane helix</keyword>
<evidence type="ECO:0000256" key="1">
    <source>
        <dbReference type="SAM" id="Phobius"/>
    </source>
</evidence>
<accession>A0ABQ5JRY4</accession>
<evidence type="ECO:0000313" key="3">
    <source>
        <dbReference type="Proteomes" id="UP001057375"/>
    </source>
</evidence>
<evidence type="ECO:0000313" key="2">
    <source>
        <dbReference type="EMBL" id="GKT14449.1"/>
    </source>
</evidence>
<proteinExistence type="predicted"/>
<dbReference type="Gene3D" id="1.20.1640.10">
    <property type="entry name" value="Multidrug efflux transporter AcrB transmembrane domain"/>
    <property type="match status" value="2"/>
</dbReference>
<dbReference type="Proteomes" id="UP001057375">
    <property type="component" value="Unassembled WGS sequence"/>
</dbReference>
<sequence length="83" mass="9300">MLIMSGSTGEFFAQVPKAVTFALIASLIECLADEEQGKHTREPAFMRPLRRWTDKFLSVVARFRFISLTVVFGAFISALFILG</sequence>
<comment type="caution">
    <text evidence="2">The sequence shown here is derived from an EMBL/GenBank/DDBJ whole genome shotgun (WGS) entry which is preliminary data.</text>
</comment>
<gene>
    <name evidence="2" type="ORF">ADUPG1_004035</name>
</gene>